<feature type="binding site" evidence="4">
    <location>
        <position position="540"/>
    </location>
    <ligand>
        <name>AMP</name>
        <dbReference type="ChEBI" id="CHEBI:456215"/>
    </ligand>
</feature>
<feature type="region of interest" description="Disordered" evidence="7">
    <location>
        <begin position="1203"/>
        <end position="1226"/>
    </location>
</feature>
<feature type="binding site" evidence="5">
    <location>
        <position position="651"/>
    </location>
    <ligand>
        <name>Zn(2+)</name>
        <dbReference type="ChEBI" id="CHEBI:29105"/>
        <label>1</label>
    </ligand>
</feature>
<dbReference type="Proteomes" id="UP000051952">
    <property type="component" value="Unassembled WGS sequence"/>
</dbReference>
<dbReference type="SMART" id="SM00471">
    <property type="entry name" value="HDc"/>
    <property type="match status" value="1"/>
</dbReference>
<proteinExistence type="inferred from homology"/>
<dbReference type="EC" id="3.1.4.-" evidence="6"/>
<dbReference type="PROSITE" id="PS51845">
    <property type="entry name" value="PDEASE_I_2"/>
    <property type="match status" value="1"/>
</dbReference>
<dbReference type="OrthoDB" id="546632at2759"/>
<evidence type="ECO:0000256" key="2">
    <source>
        <dbReference type="ARBA" id="ARBA00022801"/>
    </source>
</evidence>
<feature type="region of interest" description="Disordered" evidence="7">
    <location>
        <begin position="830"/>
        <end position="890"/>
    </location>
</feature>
<feature type="region of interest" description="Disordered" evidence="7">
    <location>
        <begin position="80"/>
        <end position="103"/>
    </location>
</feature>
<feature type="region of interest" description="Disordered" evidence="7">
    <location>
        <begin position="335"/>
        <end position="417"/>
    </location>
</feature>
<feature type="compositionally biased region" description="Low complexity" evidence="7">
    <location>
        <begin position="392"/>
        <end position="404"/>
    </location>
</feature>
<name>A0A0S4JR28_BODSA</name>
<feature type="compositionally biased region" description="Low complexity" evidence="7">
    <location>
        <begin position="831"/>
        <end position="842"/>
    </location>
</feature>
<feature type="binding site" evidence="5">
    <location>
        <position position="540"/>
    </location>
    <ligand>
        <name>Zn(2+)</name>
        <dbReference type="ChEBI" id="CHEBI:29105"/>
        <label>1</label>
    </ligand>
</feature>
<feature type="region of interest" description="Disordered" evidence="7">
    <location>
        <begin position="1167"/>
        <end position="1186"/>
    </location>
</feature>
<dbReference type="Pfam" id="PF00233">
    <property type="entry name" value="PDEase_I"/>
    <property type="match status" value="1"/>
</dbReference>
<feature type="binding site" evidence="4">
    <location>
        <position position="651"/>
    </location>
    <ligand>
        <name>AMP</name>
        <dbReference type="ChEBI" id="CHEBI:456215"/>
    </ligand>
</feature>
<dbReference type="Gene3D" id="1.10.1300.10">
    <property type="entry name" value="3'5'-cyclic nucleotide phosphodiesterase, catalytic domain"/>
    <property type="match status" value="1"/>
</dbReference>
<accession>A0A0S4JR28</accession>
<feature type="region of interest" description="Disordered" evidence="7">
    <location>
        <begin position="1273"/>
        <end position="1292"/>
    </location>
</feature>
<protein>
    <recommendedName>
        <fullName evidence="6">Phosphodiesterase</fullName>
        <ecNumber evidence="6">3.1.4.-</ecNumber>
    </recommendedName>
</protein>
<evidence type="ECO:0000256" key="6">
    <source>
        <dbReference type="RuleBase" id="RU363067"/>
    </source>
</evidence>
<feature type="binding site" evidence="4">
    <location>
        <position position="702"/>
    </location>
    <ligand>
        <name>AMP</name>
        <dbReference type="ChEBI" id="CHEBI:456215"/>
    </ligand>
</feature>
<dbReference type="VEuPathDB" id="TriTrypDB:BSAL_34625"/>
<keyword evidence="10" id="KW-1185">Reference proteome</keyword>
<dbReference type="SUPFAM" id="SSF109604">
    <property type="entry name" value="HD-domain/PDEase-like"/>
    <property type="match status" value="1"/>
</dbReference>
<feature type="binding site" evidence="5">
    <location>
        <position position="539"/>
    </location>
    <ligand>
        <name>Zn(2+)</name>
        <dbReference type="ChEBI" id="CHEBI:29105"/>
        <label>1</label>
    </ligand>
</feature>
<evidence type="ECO:0000313" key="10">
    <source>
        <dbReference type="Proteomes" id="UP000051952"/>
    </source>
</evidence>
<evidence type="ECO:0000256" key="1">
    <source>
        <dbReference type="ARBA" id="ARBA00022723"/>
    </source>
</evidence>
<feature type="binding site" evidence="4">
    <location>
        <begin position="499"/>
        <end position="503"/>
    </location>
    <ligand>
        <name>AMP</name>
        <dbReference type="ChEBI" id="CHEBI:456215"/>
    </ligand>
</feature>
<feature type="compositionally biased region" description="Low complexity" evidence="7">
    <location>
        <begin position="80"/>
        <end position="92"/>
    </location>
</feature>
<dbReference type="InterPro" id="IPR023174">
    <property type="entry name" value="PDEase_CS"/>
</dbReference>
<feature type="compositionally biased region" description="Polar residues" evidence="7">
    <location>
        <begin position="864"/>
        <end position="886"/>
    </location>
</feature>
<dbReference type="InterPro" id="IPR003607">
    <property type="entry name" value="HD/PDEase_dom"/>
</dbReference>
<keyword evidence="1 5" id="KW-0479">Metal-binding</keyword>
<feature type="domain" description="PDEase" evidence="8">
    <location>
        <begin position="422"/>
        <end position="743"/>
    </location>
</feature>
<dbReference type="PANTHER" id="PTHR11347">
    <property type="entry name" value="CYCLIC NUCLEOTIDE PHOSPHODIESTERASE"/>
    <property type="match status" value="1"/>
</dbReference>
<dbReference type="CDD" id="cd00077">
    <property type="entry name" value="HDc"/>
    <property type="match status" value="1"/>
</dbReference>
<comment type="cofactor">
    <cofactor evidence="6">
        <name>a divalent metal cation</name>
        <dbReference type="ChEBI" id="CHEBI:60240"/>
    </cofactor>
    <text evidence="6">Binds 2 divalent metal cations per subunit. Site 1 may preferentially bind zinc ions, while site 2 has a preference for magnesium and/or manganese ions.</text>
</comment>
<gene>
    <name evidence="9" type="ORF">BSAL_38885</name>
</gene>
<evidence type="ECO:0000313" key="9">
    <source>
        <dbReference type="EMBL" id="CUG92692.1"/>
    </source>
</evidence>
<sequence>MSATLPSVALDVAGSSGLVGDDNPITLRTEVSAVTHSSAAADDVVVVDVNNIISSLLEAITSLEKTAQSVTFLGDMAAEPVPGSVSRPSSSGQIPTADPPTISVNASSTPRGNMIDTAAGSNTNGASWFVDAILSNGLKDQEIRSAVVLIRKAVESLSTAARLNSTSGSARQLLVAPTLGGSGGKLGVPSAQSTSAAGSARGMTRFDEVPALLGGLSPNAPSRSASVRGGADSGVGSFLGSTTRIRQGQQRAFADVDDIDLAQWLNENYSQAPKRATNGFEVQLDGGPEISMNTNLEPSDEFLADEDNAPPLRHNTDAVLQTVLPLVAASDATLPGAEGEVSEAPTSPLVASPLPVKQQEHQPPSARAASVPNKDSQGGAASPAKKQGSVSAPTAGATAEGAGTKYTRSTQRSFPAASSHKRTLELLELMDCPYLADVDSPEFDVFSAHETHGSNLLVYVAGNIFSRYNFVRSLQLDVPTLRIFFETVRLFYRDVNPYHNTIHASDVLQSTHVYLCVGNVKENFSDVELFAVLFAALVHDVGHLGIANAFLIKIRHPLARLYNDISPLENSHAALAFALLERPECNFFTSSTTFNRRLFDDFRSLVIEALHGTDMRLHADQTKSVEGILEDGVIEDHEVGKLLKAILHAADLSNPMKPLSIYLKWVDRVMAEFWQQGDEEKRRGMPISILCDRNGTNVAKSQMGFISFVVKPFVKELAPVLPKVWLERLDSNWAALQQLTPEVEVERVAQISFFASKPWVDVDEEVHPSCVQVLCGEVCTSISDEKLLQPNEFVASIEANHVRVAEAAASAAAAADAESRWSMIAHRESVAATETDAATTADDSPREGSFESSTIPPGILGGADSSQSEGDLTNQQQRSHSRNPSTGGDIVKARLLLPSGKKEPRAHLGHHQGSSRLMSVDVDADSTSFHVDTIRKLTSLASEAFANPTSTTEAEKNAKKWLCLLCELEHDRLHLREQLIERCQRGERRPAVLLVGNGSLRDDATDASRFSVFSCAPDAAVDALLKAIQQKQENHKATTDEGNSTSLRISTSYCGPLAKRIQLLELLKSSSTDAIQNLLSATTTSASVTATKQQQHAALNILALFQATSVDPTTGASEAAAVASPMSTMSNSGGGFKKRNNNKNTASRKKSFSKQLLLTQRLAPLRRRRSHPQMSTMSNSGGGFNGKRKRVLSLIAEASVSLEEDMSGRGGGVGDLKSPPMKTPLVSTSDRNADIFSSLGVLTTLMTQLLMHQWRHHDAAHGRPHSKGVSQLPPITHHTNQHNASSSSSRATHGKLNASAYPATGTYLARTALNGWNHNSTATNTNRSASALDYSSVSEPTVSGGGGGAGNHKAVELYAMRTRTLLPRSFLDNGVDDERRDESSSFRRGLPSVWMRELKSRSPENSVLGDI</sequence>
<feature type="binding site" evidence="5">
    <location>
        <position position="540"/>
    </location>
    <ligand>
        <name>Zn(2+)</name>
        <dbReference type="ChEBI" id="CHEBI:29105"/>
        <label>2</label>
    </ligand>
</feature>
<feature type="region of interest" description="Disordered" evidence="7">
    <location>
        <begin position="1125"/>
        <end position="1151"/>
    </location>
</feature>
<dbReference type="GO" id="GO:0046872">
    <property type="term" value="F:metal ion binding"/>
    <property type="evidence" value="ECO:0007669"/>
    <property type="project" value="UniProtKB-KW"/>
</dbReference>
<dbReference type="InterPro" id="IPR002073">
    <property type="entry name" value="PDEase_catalytic_dom"/>
</dbReference>
<dbReference type="InterPro" id="IPR036971">
    <property type="entry name" value="PDEase_catalytic_dom_sf"/>
</dbReference>
<dbReference type="InterPro" id="IPR023088">
    <property type="entry name" value="PDEase"/>
</dbReference>
<evidence type="ECO:0000256" key="4">
    <source>
        <dbReference type="PIRSR" id="PIRSR623088-2"/>
    </source>
</evidence>
<feature type="binding site" evidence="5">
    <location>
        <position position="503"/>
    </location>
    <ligand>
        <name>Zn(2+)</name>
        <dbReference type="ChEBI" id="CHEBI:29105"/>
        <label>1</label>
    </ligand>
</feature>
<feature type="active site" description="Proton donor" evidence="3">
    <location>
        <position position="499"/>
    </location>
</feature>
<dbReference type="PROSITE" id="PS00126">
    <property type="entry name" value="PDEASE_I_1"/>
    <property type="match status" value="1"/>
</dbReference>
<evidence type="ECO:0000256" key="7">
    <source>
        <dbReference type="SAM" id="MobiDB-lite"/>
    </source>
</evidence>
<feature type="compositionally biased region" description="Basic residues" evidence="7">
    <location>
        <begin position="1136"/>
        <end position="1151"/>
    </location>
</feature>
<dbReference type="GO" id="GO:0004114">
    <property type="term" value="F:3',5'-cyclic-nucleotide phosphodiesterase activity"/>
    <property type="evidence" value="ECO:0007669"/>
    <property type="project" value="InterPro"/>
</dbReference>
<organism evidence="9 10">
    <name type="scientific">Bodo saltans</name>
    <name type="common">Flagellated protozoan</name>
    <dbReference type="NCBI Taxonomy" id="75058"/>
    <lineage>
        <taxon>Eukaryota</taxon>
        <taxon>Discoba</taxon>
        <taxon>Euglenozoa</taxon>
        <taxon>Kinetoplastea</taxon>
        <taxon>Metakinetoplastina</taxon>
        <taxon>Eubodonida</taxon>
        <taxon>Bodonidae</taxon>
        <taxon>Bodo</taxon>
    </lineage>
</organism>
<comment type="similarity">
    <text evidence="6">Belongs to the cyclic nucleotide phosphodiesterase family.</text>
</comment>
<dbReference type="GO" id="GO:0007165">
    <property type="term" value="P:signal transduction"/>
    <property type="evidence" value="ECO:0007669"/>
    <property type="project" value="InterPro"/>
</dbReference>
<evidence type="ECO:0000256" key="5">
    <source>
        <dbReference type="PIRSR" id="PIRSR623088-3"/>
    </source>
</evidence>
<reference evidence="10" key="1">
    <citation type="submission" date="2015-09" db="EMBL/GenBank/DDBJ databases">
        <authorList>
            <consortium name="Pathogen Informatics"/>
        </authorList>
    </citation>
    <scope>NUCLEOTIDE SEQUENCE [LARGE SCALE GENOMIC DNA]</scope>
    <source>
        <strain evidence="10">Lake Konstanz</strain>
    </source>
</reference>
<evidence type="ECO:0000256" key="3">
    <source>
        <dbReference type="PIRSR" id="PIRSR623088-1"/>
    </source>
</evidence>
<keyword evidence="2 6" id="KW-0378">Hydrolase</keyword>
<dbReference type="PRINTS" id="PR00387">
    <property type="entry name" value="PDIESTERASE1"/>
</dbReference>
<feature type="compositionally biased region" description="Polar residues" evidence="7">
    <location>
        <begin position="1277"/>
        <end position="1291"/>
    </location>
</feature>
<evidence type="ECO:0000259" key="8">
    <source>
        <dbReference type="PROSITE" id="PS51845"/>
    </source>
</evidence>
<dbReference type="EMBL" id="CYKH01002075">
    <property type="protein sequence ID" value="CUG92692.1"/>
    <property type="molecule type" value="Genomic_DNA"/>
</dbReference>